<dbReference type="Proteomes" id="UP000749559">
    <property type="component" value="Unassembled WGS sequence"/>
</dbReference>
<protein>
    <submittedName>
        <fullName evidence="1">Uncharacterized protein</fullName>
    </submittedName>
</protein>
<dbReference type="EMBL" id="CAIIXF020000001">
    <property type="protein sequence ID" value="CAH1776045.1"/>
    <property type="molecule type" value="Genomic_DNA"/>
</dbReference>
<gene>
    <name evidence="1" type="ORF">OFUS_LOCUS3270</name>
</gene>
<reference evidence="1" key="1">
    <citation type="submission" date="2022-03" db="EMBL/GenBank/DDBJ databases">
        <authorList>
            <person name="Martin C."/>
        </authorList>
    </citation>
    <scope>NUCLEOTIDE SEQUENCE</scope>
</reference>
<proteinExistence type="predicted"/>
<comment type="caution">
    <text evidence="1">The sequence shown here is derived from an EMBL/GenBank/DDBJ whole genome shotgun (WGS) entry which is preliminary data.</text>
</comment>
<accession>A0A8J1TQ33</accession>
<feature type="non-terminal residue" evidence="1">
    <location>
        <position position="1"/>
    </location>
</feature>
<evidence type="ECO:0000313" key="2">
    <source>
        <dbReference type="Proteomes" id="UP000749559"/>
    </source>
</evidence>
<organism evidence="1 2">
    <name type="scientific">Owenia fusiformis</name>
    <name type="common">Polychaete worm</name>
    <dbReference type="NCBI Taxonomy" id="6347"/>
    <lineage>
        <taxon>Eukaryota</taxon>
        <taxon>Metazoa</taxon>
        <taxon>Spiralia</taxon>
        <taxon>Lophotrochozoa</taxon>
        <taxon>Annelida</taxon>
        <taxon>Polychaeta</taxon>
        <taxon>Sedentaria</taxon>
        <taxon>Canalipalpata</taxon>
        <taxon>Sabellida</taxon>
        <taxon>Oweniida</taxon>
        <taxon>Oweniidae</taxon>
        <taxon>Owenia</taxon>
    </lineage>
</organism>
<sequence>PCINVVNSCSSRCKNDILKQMCKEGPYDPQRLKVVPYIMRNKYCYYCNYKARNNTKCGAYMAKRNPDLVSFFTYSVLLDIDPGEGVNVDIVPVTRLAGVGTRFVIQNKETRITNCSPPYTYHNGKCLLEEIMVIKATCYFHVISGACKDDIIKLAWEVYDNILGIVTKKCYMNCFKACEMVFHVAYVNHTVDWNTILKRNEV</sequence>
<feature type="non-terminal residue" evidence="1">
    <location>
        <position position="202"/>
    </location>
</feature>
<name>A0A8J1TQ33_OWEFU</name>
<evidence type="ECO:0000313" key="1">
    <source>
        <dbReference type="EMBL" id="CAH1776045.1"/>
    </source>
</evidence>
<dbReference type="AlphaFoldDB" id="A0A8J1TQ33"/>
<keyword evidence="2" id="KW-1185">Reference proteome</keyword>